<keyword evidence="9 12" id="KW-0472">Membrane</keyword>
<dbReference type="Pfam" id="PF02931">
    <property type="entry name" value="Neur_chan_LBD"/>
    <property type="match status" value="1"/>
</dbReference>
<dbReference type="GO" id="GO:0004888">
    <property type="term" value="F:transmembrane signaling receptor activity"/>
    <property type="evidence" value="ECO:0007669"/>
    <property type="project" value="InterPro"/>
</dbReference>
<dbReference type="InterPro" id="IPR036734">
    <property type="entry name" value="Neur_chan_lig-bd_sf"/>
</dbReference>
<feature type="transmembrane region" description="Helical" evidence="12">
    <location>
        <begin position="459"/>
        <end position="478"/>
    </location>
</feature>
<feature type="transmembrane region" description="Helical" evidence="12">
    <location>
        <begin position="520"/>
        <end position="538"/>
    </location>
</feature>
<organism evidence="14">
    <name type="scientific">Darwinula stevensoni</name>
    <dbReference type="NCBI Taxonomy" id="69355"/>
    <lineage>
        <taxon>Eukaryota</taxon>
        <taxon>Metazoa</taxon>
        <taxon>Ecdysozoa</taxon>
        <taxon>Arthropoda</taxon>
        <taxon>Crustacea</taxon>
        <taxon>Oligostraca</taxon>
        <taxon>Ostracoda</taxon>
        <taxon>Podocopa</taxon>
        <taxon>Podocopida</taxon>
        <taxon>Darwinulocopina</taxon>
        <taxon>Darwinuloidea</taxon>
        <taxon>Darwinulidae</taxon>
        <taxon>Darwinula</taxon>
    </lineage>
</organism>
<dbReference type="AlphaFoldDB" id="A0A7R9A203"/>
<name>A0A7R9A203_9CRUS</name>
<feature type="compositionally biased region" description="Basic residues" evidence="11">
    <location>
        <begin position="585"/>
        <end position="594"/>
    </location>
</feature>
<evidence type="ECO:0000256" key="5">
    <source>
        <dbReference type="ARBA" id="ARBA00022692"/>
    </source>
</evidence>
<keyword evidence="4" id="KW-1003">Cell membrane</keyword>
<dbReference type="OrthoDB" id="6416936at2759"/>
<evidence type="ECO:0000256" key="7">
    <source>
        <dbReference type="ARBA" id="ARBA00022989"/>
    </source>
</evidence>
<evidence type="ECO:0000256" key="10">
    <source>
        <dbReference type="ARBA" id="ARBA00023303"/>
    </source>
</evidence>
<dbReference type="InterPro" id="IPR036719">
    <property type="entry name" value="Neuro-gated_channel_TM_sf"/>
</dbReference>
<feature type="region of interest" description="Disordered" evidence="11">
    <location>
        <begin position="574"/>
        <end position="619"/>
    </location>
</feature>
<proteinExistence type="predicted"/>
<dbReference type="InterPro" id="IPR006201">
    <property type="entry name" value="Neur_channel"/>
</dbReference>
<dbReference type="GO" id="GO:0005230">
    <property type="term" value="F:extracellular ligand-gated monoatomic ion channel activity"/>
    <property type="evidence" value="ECO:0007669"/>
    <property type="project" value="InterPro"/>
</dbReference>
<feature type="domain" description="Neurotransmitter-gated ion-channel ligand-binding" evidence="13">
    <location>
        <begin position="134"/>
        <end position="229"/>
    </location>
</feature>
<dbReference type="Gene3D" id="2.70.170.10">
    <property type="entry name" value="Neurotransmitter-gated ion-channel ligand-binding domain"/>
    <property type="match status" value="1"/>
</dbReference>
<dbReference type="InterPro" id="IPR006028">
    <property type="entry name" value="GABAA/Glycine_rcpt"/>
</dbReference>
<protein>
    <recommendedName>
        <fullName evidence="13">Neurotransmitter-gated ion-channel ligand-binding domain-containing protein</fullName>
    </recommendedName>
</protein>
<dbReference type="InterPro" id="IPR006202">
    <property type="entry name" value="Neur_chan_lig-bd"/>
</dbReference>
<dbReference type="EMBL" id="LR899525">
    <property type="protein sequence ID" value="CAD7240106.1"/>
    <property type="molecule type" value="Genomic_DNA"/>
</dbReference>
<evidence type="ECO:0000256" key="9">
    <source>
        <dbReference type="ARBA" id="ARBA00023136"/>
    </source>
</evidence>
<dbReference type="Gene3D" id="1.20.58.390">
    <property type="entry name" value="Neurotransmitter-gated ion-channel transmembrane domain"/>
    <property type="match status" value="1"/>
</dbReference>
<dbReference type="Proteomes" id="UP000677054">
    <property type="component" value="Unassembled WGS sequence"/>
</dbReference>
<dbReference type="SUPFAM" id="SSF63712">
    <property type="entry name" value="Nicotinic receptor ligand binding domain-like"/>
    <property type="match status" value="1"/>
</dbReference>
<evidence type="ECO:0000256" key="4">
    <source>
        <dbReference type="ARBA" id="ARBA00022475"/>
    </source>
</evidence>
<evidence type="ECO:0000256" key="2">
    <source>
        <dbReference type="ARBA" id="ARBA00004236"/>
    </source>
</evidence>
<dbReference type="EMBL" id="CAJPEV010000008">
    <property type="protein sequence ID" value="CAG0878620.1"/>
    <property type="molecule type" value="Genomic_DNA"/>
</dbReference>
<sequence length="619" mass="69414">MVRASTLRGVGRRGCAGCQIQHFARTPSNPVYTAGSRRSPSLYIMDPSTARTGKEVDVRVEDGDPDPYGKLRVRRGSAFAATTRPNSVIIQELTKNYSKLDLPPSDGECNFLKSAISHRKNGALQYLFSLACATGNPVDVNLNVFLVNLDDVDTKNMEVKLDLLLRAQWKDPRLAFRDAQSLRVLDPTVLSAFWLPDLFMNRAHDAEIHRYPSSNEMLRIFGDGSVHYSRSFRGVNLAQEIFQQVQRPNALPHEPEALPAGHPGMRAEPHDLSVPRPIRPRPSRRPQLTCRPLDGSTVDEVRLRMEKVGFDPKADASVPEFRLDNVTVAPSEDKVAGSGKASVSRAPIHNWHFRHFRVPQRTLPAIPPTLHDERQRSRICLVPGTYSVSGIVLHLRRLRTRHFVSFFIPCAFAVFVAYLSLWLRSCLPRVVICVGMMGVLVYICAADSPPVPYTTSRDVWGGFSLVFVTIALIQTVLIDYFGPLEMQQEEDAEDEKKPSKWWKWGTAKCEKFFRISYPGLYMGFFIVFWIGMEIDAFLDDTTIGLSLKLDVVVFQIHSTEDDIQPPFLSPNHVMTRASVPGPAKSRTRLRRVAQRRVAPGTKAGGFPTSKARPQSAQSS</sequence>
<evidence type="ECO:0000313" key="15">
    <source>
        <dbReference type="Proteomes" id="UP000677054"/>
    </source>
</evidence>
<keyword evidence="3" id="KW-0813">Transport</keyword>
<dbReference type="InterPro" id="IPR038050">
    <property type="entry name" value="Neuro_actylchol_rec"/>
</dbReference>
<feature type="transmembrane region" description="Helical" evidence="12">
    <location>
        <begin position="429"/>
        <end position="447"/>
    </location>
</feature>
<reference evidence="14" key="1">
    <citation type="submission" date="2020-11" db="EMBL/GenBank/DDBJ databases">
        <authorList>
            <person name="Tran Van P."/>
        </authorList>
    </citation>
    <scope>NUCLEOTIDE SEQUENCE</scope>
</reference>
<evidence type="ECO:0000256" key="1">
    <source>
        <dbReference type="ARBA" id="ARBA00004141"/>
    </source>
</evidence>
<comment type="subcellular location">
    <subcellularLocation>
        <location evidence="2">Cell membrane</location>
    </subcellularLocation>
    <subcellularLocation>
        <location evidence="1">Membrane</location>
        <topology evidence="1">Multi-pass membrane protein</topology>
    </subcellularLocation>
</comment>
<evidence type="ECO:0000256" key="11">
    <source>
        <dbReference type="SAM" id="MobiDB-lite"/>
    </source>
</evidence>
<keyword evidence="15" id="KW-1185">Reference proteome</keyword>
<keyword evidence="10" id="KW-0407">Ion channel</keyword>
<dbReference type="PRINTS" id="PR00253">
    <property type="entry name" value="GABAARECEPTR"/>
</dbReference>
<gene>
    <name evidence="14" type="ORF">DSTB1V02_LOCUS143</name>
</gene>
<evidence type="ECO:0000313" key="14">
    <source>
        <dbReference type="EMBL" id="CAD7240106.1"/>
    </source>
</evidence>
<keyword evidence="6" id="KW-0732">Signal</keyword>
<evidence type="ECO:0000259" key="13">
    <source>
        <dbReference type="Pfam" id="PF02931"/>
    </source>
</evidence>
<keyword evidence="7 12" id="KW-1133">Transmembrane helix</keyword>
<keyword evidence="8" id="KW-0406">Ion transport</keyword>
<feature type="transmembrane region" description="Helical" evidence="12">
    <location>
        <begin position="403"/>
        <end position="423"/>
    </location>
</feature>
<feature type="region of interest" description="Disordered" evidence="11">
    <location>
        <begin position="263"/>
        <end position="293"/>
    </location>
</feature>
<evidence type="ECO:0000256" key="12">
    <source>
        <dbReference type="SAM" id="Phobius"/>
    </source>
</evidence>
<keyword evidence="5 12" id="KW-0812">Transmembrane</keyword>
<evidence type="ECO:0000256" key="8">
    <source>
        <dbReference type="ARBA" id="ARBA00023065"/>
    </source>
</evidence>
<evidence type="ECO:0000256" key="6">
    <source>
        <dbReference type="ARBA" id="ARBA00022729"/>
    </source>
</evidence>
<dbReference type="GO" id="GO:0005886">
    <property type="term" value="C:plasma membrane"/>
    <property type="evidence" value="ECO:0007669"/>
    <property type="project" value="UniProtKB-SubCell"/>
</dbReference>
<accession>A0A7R9A203</accession>
<dbReference type="SUPFAM" id="SSF90112">
    <property type="entry name" value="Neurotransmitter-gated ion-channel transmembrane pore"/>
    <property type="match status" value="1"/>
</dbReference>
<evidence type="ECO:0000256" key="3">
    <source>
        <dbReference type="ARBA" id="ARBA00022448"/>
    </source>
</evidence>
<dbReference type="PANTHER" id="PTHR18945">
    <property type="entry name" value="NEUROTRANSMITTER GATED ION CHANNEL"/>
    <property type="match status" value="1"/>
</dbReference>